<evidence type="ECO:0000256" key="2">
    <source>
        <dbReference type="SAM" id="Phobius"/>
    </source>
</evidence>
<feature type="region of interest" description="Disordered" evidence="1">
    <location>
        <begin position="48"/>
        <end position="78"/>
    </location>
</feature>
<protein>
    <submittedName>
        <fullName evidence="3">Uncharacterized protein</fullName>
    </submittedName>
</protein>
<keyword evidence="4" id="KW-1185">Reference proteome</keyword>
<evidence type="ECO:0000256" key="1">
    <source>
        <dbReference type="SAM" id="MobiDB-lite"/>
    </source>
</evidence>
<keyword evidence="2" id="KW-0812">Transmembrane</keyword>
<dbReference type="EMBL" id="BMRP01000028">
    <property type="protein sequence ID" value="GGU86719.1"/>
    <property type="molecule type" value="Genomic_DNA"/>
</dbReference>
<dbReference type="Proteomes" id="UP000654471">
    <property type="component" value="Unassembled WGS sequence"/>
</dbReference>
<organism evidence="3 4">
    <name type="scientific">Streptomyces albospinus</name>
    <dbReference type="NCBI Taxonomy" id="285515"/>
    <lineage>
        <taxon>Bacteria</taxon>
        <taxon>Bacillati</taxon>
        <taxon>Actinomycetota</taxon>
        <taxon>Actinomycetes</taxon>
        <taxon>Kitasatosporales</taxon>
        <taxon>Streptomycetaceae</taxon>
        <taxon>Streptomyces</taxon>
    </lineage>
</organism>
<feature type="transmembrane region" description="Helical" evidence="2">
    <location>
        <begin position="27"/>
        <end position="44"/>
    </location>
</feature>
<comment type="caution">
    <text evidence="3">The sequence shown here is derived from an EMBL/GenBank/DDBJ whole genome shotgun (WGS) entry which is preliminary data.</text>
</comment>
<evidence type="ECO:0000313" key="4">
    <source>
        <dbReference type="Proteomes" id="UP000654471"/>
    </source>
</evidence>
<gene>
    <name evidence="3" type="ORF">GCM10010211_61040</name>
</gene>
<feature type="compositionally biased region" description="Low complexity" evidence="1">
    <location>
        <begin position="48"/>
        <end position="63"/>
    </location>
</feature>
<keyword evidence="2" id="KW-0472">Membrane</keyword>
<reference evidence="4" key="1">
    <citation type="journal article" date="2019" name="Int. J. Syst. Evol. Microbiol.">
        <title>The Global Catalogue of Microorganisms (GCM) 10K type strain sequencing project: providing services to taxonomists for standard genome sequencing and annotation.</title>
        <authorList>
            <consortium name="The Broad Institute Genomics Platform"/>
            <consortium name="The Broad Institute Genome Sequencing Center for Infectious Disease"/>
            <person name="Wu L."/>
            <person name="Ma J."/>
        </authorList>
    </citation>
    <scope>NUCLEOTIDE SEQUENCE [LARGE SCALE GENOMIC DNA]</scope>
    <source>
        <strain evidence="4">JCM 3399</strain>
    </source>
</reference>
<proteinExistence type="predicted"/>
<keyword evidence="2" id="KW-1133">Transmembrane helix</keyword>
<accession>A0ABQ2VH46</accession>
<evidence type="ECO:0000313" key="3">
    <source>
        <dbReference type="EMBL" id="GGU86719.1"/>
    </source>
</evidence>
<sequence length="78" mass="7653">MPYADPVSSGGAGNGGRAGPPLIGRPLLYLLAVAAGLVVLLKGLRTSSPAAPRTAAPAAAPEAAHLEAVTHGTTSSRR</sequence>
<name>A0ABQ2VH46_9ACTN</name>